<evidence type="ECO:0000256" key="6">
    <source>
        <dbReference type="SAM" id="Phobius"/>
    </source>
</evidence>
<dbReference type="Gene3D" id="1.10.287.950">
    <property type="entry name" value="Methyl-accepting chemotaxis protein"/>
    <property type="match status" value="1"/>
</dbReference>
<dbReference type="InterPro" id="IPR004089">
    <property type="entry name" value="MCPsignal_dom"/>
</dbReference>
<dbReference type="PANTHER" id="PTHR32089:SF112">
    <property type="entry name" value="LYSOZYME-LIKE PROTEIN-RELATED"/>
    <property type="match status" value="1"/>
</dbReference>
<dbReference type="GO" id="GO:0007165">
    <property type="term" value="P:signal transduction"/>
    <property type="evidence" value="ECO:0007669"/>
    <property type="project" value="UniProtKB-KW"/>
</dbReference>
<accession>A0A512PD07</accession>
<dbReference type="PRINTS" id="PR00260">
    <property type="entry name" value="CHEMTRNSDUCR"/>
</dbReference>
<evidence type="ECO:0000259" key="8">
    <source>
        <dbReference type="PROSITE" id="PS50885"/>
    </source>
</evidence>
<dbReference type="Pfam" id="PF12729">
    <property type="entry name" value="4HB_MCP_1"/>
    <property type="match status" value="1"/>
</dbReference>
<evidence type="ECO:0000259" key="7">
    <source>
        <dbReference type="PROSITE" id="PS50111"/>
    </source>
</evidence>
<keyword evidence="10" id="KW-1185">Reference proteome</keyword>
<evidence type="ECO:0000313" key="9">
    <source>
        <dbReference type="EMBL" id="GEP69093.1"/>
    </source>
</evidence>
<evidence type="ECO:0000256" key="2">
    <source>
        <dbReference type="ARBA" id="ARBA00022989"/>
    </source>
</evidence>
<dbReference type="InterPro" id="IPR004090">
    <property type="entry name" value="Chemotax_Me-accpt_rcpt"/>
</dbReference>
<organism evidence="9 10">
    <name type="scientific">Cellulomonas soli</name>
    <dbReference type="NCBI Taxonomy" id="931535"/>
    <lineage>
        <taxon>Bacteria</taxon>
        <taxon>Bacillati</taxon>
        <taxon>Actinomycetota</taxon>
        <taxon>Actinomycetes</taxon>
        <taxon>Micrococcales</taxon>
        <taxon>Cellulomonadaceae</taxon>
        <taxon>Cellulomonas</taxon>
    </lineage>
</organism>
<protein>
    <recommendedName>
        <fullName evidence="11">Methyl-accepting chemotaxis protein</fullName>
    </recommendedName>
</protein>
<dbReference type="InterPro" id="IPR024478">
    <property type="entry name" value="HlyB_4HB_MCP"/>
</dbReference>
<evidence type="ECO:0000256" key="4">
    <source>
        <dbReference type="ARBA" id="ARBA00029447"/>
    </source>
</evidence>
<dbReference type="EMBL" id="BKAL01000006">
    <property type="protein sequence ID" value="GEP69093.1"/>
    <property type="molecule type" value="Genomic_DNA"/>
</dbReference>
<reference evidence="9 10" key="1">
    <citation type="submission" date="2019-07" db="EMBL/GenBank/DDBJ databases">
        <title>Whole genome shotgun sequence of Cellulomonas soli NBRC 109434.</title>
        <authorList>
            <person name="Hosoyama A."/>
            <person name="Uohara A."/>
            <person name="Ohji S."/>
            <person name="Ichikawa N."/>
        </authorList>
    </citation>
    <scope>NUCLEOTIDE SEQUENCE [LARGE SCALE GENOMIC DNA]</scope>
    <source>
        <strain evidence="9 10">NBRC 109434</strain>
    </source>
</reference>
<comment type="caution">
    <text evidence="9">The sequence shown here is derived from an EMBL/GenBank/DDBJ whole genome shotgun (WGS) entry which is preliminary data.</text>
</comment>
<evidence type="ECO:0000256" key="1">
    <source>
        <dbReference type="ARBA" id="ARBA00022692"/>
    </source>
</evidence>
<evidence type="ECO:0000313" key="10">
    <source>
        <dbReference type="Proteomes" id="UP000321798"/>
    </source>
</evidence>
<dbReference type="CDD" id="cd06225">
    <property type="entry name" value="HAMP"/>
    <property type="match status" value="1"/>
</dbReference>
<dbReference type="Pfam" id="PF00672">
    <property type="entry name" value="HAMP"/>
    <property type="match status" value="1"/>
</dbReference>
<dbReference type="PANTHER" id="PTHR32089">
    <property type="entry name" value="METHYL-ACCEPTING CHEMOTAXIS PROTEIN MCPB"/>
    <property type="match status" value="1"/>
</dbReference>
<keyword evidence="3 5" id="KW-0807">Transducer</keyword>
<dbReference type="PROSITE" id="PS50885">
    <property type="entry name" value="HAMP"/>
    <property type="match status" value="1"/>
</dbReference>
<feature type="domain" description="HAMP" evidence="8">
    <location>
        <begin position="213"/>
        <end position="265"/>
    </location>
</feature>
<keyword evidence="1 6" id="KW-0812">Transmembrane</keyword>
<feature type="transmembrane region" description="Helical" evidence="6">
    <location>
        <begin position="12"/>
        <end position="34"/>
    </location>
</feature>
<evidence type="ECO:0008006" key="11">
    <source>
        <dbReference type="Google" id="ProtNLM"/>
    </source>
</evidence>
<dbReference type="Proteomes" id="UP000321798">
    <property type="component" value="Unassembled WGS sequence"/>
</dbReference>
<dbReference type="InterPro" id="IPR003660">
    <property type="entry name" value="HAMP_dom"/>
</dbReference>
<dbReference type="RefSeq" id="WP_223203562.1">
    <property type="nucleotide sequence ID" value="NZ_BKAL01000006.1"/>
</dbReference>
<keyword evidence="2 6" id="KW-1133">Transmembrane helix</keyword>
<feature type="domain" description="Methyl-accepting transducer" evidence="7">
    <location>
        <begin position="270"/>
        <end position="503"/>
    </location>
</feature>
<comment type="similarity">
    <text evidence="4">Belongs to the methyl-accepting chemotaxis (MCP) protein family.</text>
</comment>
<proteinExistence type="inferred from homology"/>
<dbReference type="GO" id="GO:0016020">
    <property type="term" value="C:membrane"/>
    <property type="evidence" value="ECO:0007669"/>
    <property type="project" value="InterPro"/>
</dbReference>
<dbReference type="AlphaFoldDB" id="A0A512PD07"/>
<dbReference type="Pfam" id="PF00015">
    <property type="entry name" value="MCPsignal"/>
    <property type="match status" value="1"/>
</dbReference>
<evidence type="ECO:0000256" key="5">
    <source>
        <dbReference type="PROSITE-ProRule" id="PRU00284"/>
    </source>
</evidence>
<dbReference type="GO" id="GO:0004888">
    <property type="term" value="F:transmembrane signaling receptor activity"/>
    <property type="evidence" value="ECO:0007669"/>
    <property type="project" value="InterPro"/>
</dbReference>
<dbReference type="PROSITE" id="PS50111">
    <property type="entry name" value="CHEMOTAXIS_TRANSDUC_2"/>
    <property type="match status" value="1"/>
</dbReference>
<dbReference type="SMART" id="SM00304">
    <property type="entry name" value="HAMP"/>
    <property type="match status" value="2"/>
</dbReference>
<dbReference type="GO" id="GO:0006935">
    <property type="term" value="P:chemotaxis"/>
    <property type="evidence" value="ECO:0007669"/>
    <property type="project" value="InterPro"/>
</dbReference>
<keyword evidence="6" id="KW-0472">Membrane</keyword>
<gene>
    <name evidence="9" type="ORF">CSO01_18080</name>
</gene>
<evidence type="ECO:0000256" key="3">
    <source>
        <dbReference type="ARBA" id="ARBA00023224"/>
    </source>
</evidence>
<name>A0A512PD07_9CELL</name>
<feature type="transmembrane region" description="Helical" evidence="6">
    <location>
        <begin position="191"/>
        <end position="216"/>
    </location>
</feature>
<dbReference type="SUPFAM" id="SSF58104">
    <property type="entry name" value="Methyl-accepting chemotaxis protein (MCP) signaling domain"/>
    <property type="match status" value="1"/>
</dbReference>
<dbReference type="SMART" id="SM00283">
    <property type="entry name" value="MA"/>
    <property type="match status" value="1"/>
</dbReference>
<sequence length="528" mass="54517">MQIQRLSARHSIGTKIGGCLALFAVIALGLTTLATMRLDDLAARAETVYNAGTIPLDQLGGITRAFNGDRALYINYALTPPATHDTEREELERRHVDLLSMLAEFEPAASSPAAFSQLSNAFGTFYDVAAEQLVPAADAGDQRTAASLAVGDLHEVAAQVDAILEAESTRLSESAAAVQQQGRDLAHASVLLLWATLFVGLAAVSGLATIVLRALLRTVRAVHASLQAMSSGDLTHSPAVDTEDEIGQMAYALRHAQSNLRSTISDVAASARAVATAADDLTRAGAEMGSGALETSESADNAAIAAEHVSRNVQAIAAGAQQMGASIREIAQNASQAAKVANRATGAAASTNEQVARLGASSQEIGNVVKVITSIAEQTNLLALNATIEAARAGEAGKGFAVVAGEVKELAQETAKATEDIARRVEAIQNDTGAAVAAIGEISEIIGAINDYQVTIASAVEEQTATTNEMSRWVGEAATGSGAIALSITAVAGSSTTNVETVALMDGSIRALADLAEGLRTRMQQFTY</sequence>